<organism evidence="15 16">
    <name type="scientific">Schizosaccharomyces cryophilus (strain OY26 / ATCC MYA-4695 / CBS 11777 / NBRC 106824 / NRRL Y48691)</name>
    <name type="common">Fission yeast</name>
    <dbReference type="NCBI Taxonomy" id="653667"/>
    <lineage>
        <taxon>Eukaryota</taxon>
        <taxon>Fungi</taxon>
        <taxon>Dikarya</taxon>
        <taxon>Ascomycota</taxon>
        <taxon>Taphrinomycotina</taxon>
        <taxon>Schizosaccharomycetes</taxon>
        <taxon>Schizosaccharomycetales</taxon>
        <taxon>Schizosaccharomycetaceae</taxon>
        <taxon>Schizosaccharomyces</taxon>
    </lineage>
</organism>
<evidence type="ECO:0000256" key="11">
    <source>
        <dbReference type="ARBA" id="ARBA00066349"/>
    </source>
</evidence>
<accession>S9XEW8</accession>
<keyword evidence="6" id="KW-0862">Zinc</keyword>
<evidence type="ECO:0000256" key="1">
    <source>
        <dbReference type="ARBA" id="ARBA00001933"/>
    </source>
</evidence>
<dbReference type="HOGENOM" id="CLU_031639_0_0_1"/>
<dbReference type="SMART" id="SM01119">
    <property type="entry name" value="D-ser_dehydrat"/>
    <property type="match status" value="1"/>
</dbReference>
<comment type="catalytic activity">
    <reaction evidence="9">
        <text>D-serine = pyruvate + NH4(+)</text>
        <dbReference type="Rhea" id="RHEA:13977"/>
        <dbReference type="ChEBI" id="CHEBI:15361"/>
        <dbReference type="ChEBI" id="CHEBI:28938"/>
        <dbReference type="ChEBI" id="CHEBI:35247"/>
        <dbReference type="EC" id="4.3.1.18"/>
    </reaction>
    <physiologicalReaction direction="left-to-right" evidence="9">
        <dbReference type="Rhea" id="RHEA:13978"/>
    </physiologicalReaction>
</comment>
<dbReference type="EC" id="4.3.1.18" evidence="11"/>
<dbReference type="GO" id="GO:0046872">
    <property type="term" value="F:metal ion binding"/>
    <property type="evidence" value="ECO:0007669"/>
    <property type="project" value="UniProtKB-KW"/>
</dbReference>
<dbReference type="CDD" id="cd06817">
    <property type="entry name" value="PLPDE_III_DSD"/>
    <property type="match status" value="1"/>
</dbReference>
<dbReference type="InterPro" id="IPR001608">
    <property type="entry name" value="Ala_racemase_N"/>
</dbReference>
<reference evidence="15 16" key="1">
    <citation type="journal article" date="2011" name="Science">
        <title>Comparative functional genomics of the fission yeasts.</title>
        <authorList>
            <person name="Rhind N."/>
            <person name="Chen Z."/>
            <person name="Yassour M."/>
            <person name="Thompson D.A."/>
            <person name="Haas B.J."/>
            <person name="Habib N."/>
            <person name="Wapinski I."/>
            <person name="Roy S."/>
            <person name="Lin M.F."/>
            <person name="Heiman D.I."/>
            <person name="Young S.K."/>
            <person name="Furuya K."/>
            <person name="Guo Y."/>
            <person name="Pidoux A."/>
            <person name="Chen H.M."/>
            <person name="Robbertse B."/>
            <person name="Goldberg J.M."/>
            <person name="Aoki K."/>
            <person name="Bayne E.H."/>
            <person name="Berlin A.M."/>
            <person name="Desjardins C.A."/>
            <person name="Dobbs E."/>
            <person name="Dukaj L."/>
            <person name="Fan L."/>
            <person name="FitzGerald M.G."/>
            <person name="French C."/>
            <person name="Gujja S."/>
            <person name="Hansen K."/>
            <person name="Keifenheim D."/>
            <person name="Levin J.Z."/>
            <person name="Mosher R.A."/>
            <person name="Mueller C.A."/>
            <person name="Pfiffner J."/>
            <person name="Priest M."/>
            <person name="Russ C."/>
            <person name="Smialowska A."/>
            <person name="Swoboda P."/>
            <person name="Sykes S.M."/>
            <person name="Vaughn M."/>
            <person name="Vengrova S."/>
            <person name="Yoder R."/>
            <person name="Zeng Q."/>
            <person name="Allshire R."/>
            <person name="Baulcombe D."/>
            <person name="Birren B.W."/>
            <person name="Brown W."/>
            <person name="Ekwall K."/>
            <person name="Kellis M."/>
            <person name="Leatherwood J."/>
            <person name="Levin H."/>
            <person name="Margalit H."/>
            <person name="Martienssen R."/>
            <person name="Nieduszynski C.A."/>
            <person name="Spatafora J.W."/>
            <person name="Friedman N."/>
            <person name="Dalgaard J.Z."/>
            <person name="Baumann P."/>
            <person name="Niki H."/>
            <person name="Regev A."/>
            <person name="Nusbaum C."/>
        </authorList>
    </citation>
    <scope>NUCLEOTIDE SEQUENCE [LARGE SCALE GENOMIC DNA]</scope>
    <source>
        <strain evidence="16">OY26 / ATCC MYA-4695 / CBS 11777 / NBRC 106824 / NRRL Y48691</strain>
    </source>
</reference>
<dbReference type="eggNOG" id="ENOG502QRZ0">
    <property type="taxonomic scope" value="Eukaryota"/>
</dbReference>
<protein>
    <recommendedName>
        <fullName evidence="12">D-serine dehydratase</fullName>
        <ecNumber evidence="11">4.3.1.18</ecNumber>
    </recommendedName>
    <alternativeName>
        <fullName evidence="13">D-serine deaminase</fullName>
    </alternativeName>
</protein>
<evidence type="ECO:0000313" key="15">
    <source>
        <dbReference type="EMBL" id="EPY52311.1"/>
    </source>
</evidence>
<evidence type="ECO:0000256" key="7">
    <source>
        <dbReference type="ARBA" id="ARBA00022898"/>
    </source>
</evidence>
<evidence type="ECO:0000256" key="9">
    <source>
        <dbReference type="ARBA" id="ARBA00051198"/>
    </source>
</evidence>
<keyword evidence="7" id="KW-0663">Pyridoxal phosphate</keyword>
<dbReference type="InterPro" id="IPR029066">
    <property type="entry name" value="PLP-binding_barrel"/>
</dbReference>
<keyword evidence="5" id="KW-0479">Metal-binding</keyword>
<sequence length="412" mass="46007">MSLESFSSRYYECPTKEDLKKEYVGKEINELPFPAFVLDRKIFTNNCNRMLDRVDEIGLTFRPHVKTHKTLEGTLIQLGNGRSKAVVVSTLREAFALIPLFQQGMLEDVLYGLPIAKSRLQELYELSKIVPHLRLMIDHPDQLALLKTFSKGVSLRKPWSIFIKLDMGTKRAGVTTDSETLHQIIQSILADRETLHLFGFYCHAGHSYACKNIEKASEYLFCEVDAANKATEFAMSIDSTLSLTMSVGATPTAHSVSPQLKKLFPKLKGKLEVHAGNYPICDVQQMFTNCIKQENISGSVVAEVLSVYPSRNGQPGEVLINAGVIALSREPSPEGGFGIITTSGYESFYVDRLSQEHGILRSKDPNAVLSTVGEILRIIPNHSCITASAFPWYYVINGSDTVVDIWIPWKGW</sequence>
<gene>
    <name evidence="15" type="ORF">SPOG_01639</name>
</gene>
<evidence type="ECO:0000256" key="2">
    <source>
        <dbReference type="ARBA" id="ARBA00001947"/>
    </source>
</evidence>
<dbReference type="Gene3D" id="2.40.37.20">
    <property type="entry name" value="D-serine dehydratase-like domain"/>
    <property type="match status" value="1"/>
</dbReference>
<dbReference type="GeneID" id="25035966"/>
<comment type="similarity">
    <text evidence="3">Belongs to the DSD1 family.</text>
</comment>
<dbReference type="Proteomes" id="UP000015464">
    <property type="component" value="Unassembled WGS sequence"/>
</dbReference>
<dbReference type="GO" id="GO:0009636">
    <property type="term" value="P:response to toxic substance"/>
    <property type="evidence" value="ECO:0007669"/>
    <property type="project" value="UniProtKB-KW"/>
</dbReference>
<evidence type="ECO:0000256" key="6">
    <source>
        <dbReference type="ARBA" id="ARBA00022833"/>
    </source>
</evidence>
<evidence type="ECO:0000256" key="12">
    <source>
        <dbReference type="ARBA" id="ARBA00069616"/>
    </source>
</evidence>
<name>S9XEW8_SCHCR</name>
<dbReference type="InterPro" id="IPR042208">
    <property type="entry name" value="D-ser_dehydrat-like_sf"/>
</dbReference>
<evidence type="ECO:0000256" key="13">
    <source>
        <dbReference type="ARBA" id="ARBA00075219"/>
    </source>
</evidence>
<comment type="cofactor">
    <cofactor evidence="1">
        <name>pyridoxal 5'-phosphate</name>
        <dbReference type="ChEBI" id="CHEBI:597326"/>
    </cofactor>
</comment>
<feature type="domain" description="D-serine dehydratase-like" evidence="14">
    <location>
        <begin position="297"/>
        <end position="397"/>
    </location>
</feature>
<evidence type="ECO:0000256" key="3">
    <source>
        <dbReference type="ARBA" id="ARBA00005323"/>
    </source>
</evidence>
<evidence type="ECO:0000256" key="5">
    <source>
        <dbReference type="ARBA" id="ARBA00022723"/>
    </source>
</evidence>
<dbReference type="GO" id="GO:0036088">
    <property type="term" value="P:D-serine catabolic process"/>
    <property type="evidence" value="ECO:0007669"/>
    <property type="project" value="TreeGrafter"/>
</dbReference>
<dbReference type="InterPro" id="IPR051466">
    <property type="entry name" value="D-amino_acid_metab_enzyme"/>
</dbReference>
<evidence type="ECO:0000256" key="4">
    <source>
        <dbReference type="ARBA" id="ARBA00022575"/>
    </source>
</evidence>
<comment type="cofactor">
    <cofactor evidence="2">
        <name>Zn(2+)</name>
        <dbReference type="ChEBI" id="CHEBI:29105"/>
    </cofactor>
</comment>
<dbReference type="SUPFAM" id="SSF51419">
    <property type="entry name" value="PLP-binding barrel"/>
    <property type="match status" value="1"/>
</dbReference>
<dbReference type="Pfam" id="PF14031">
    <property type="entry name" value="D-ser_dehydrat"/>
    <property type="match status" value="1"/>
</dbReference>
<evidence type="ECO:0000259" key="14">
    <source>
        <dbReference type="SMART" id="SM01119"/>
    </source>
</evidence>
<dbReference type="STRING" id="653667.S9XEW8"/>
<comment type="function">
    <text evidence="10">Catalyzes the conversion of D-serine to pyruvate and ammonia. May play a role in D-serine detoxification.</text>
</comment>
<keyword evidence="4" id="KW-0216">Detoxification</keyword>
<evidence type="ECO:0000256" key="8">
    <source>
        <dbReference type="ARBA" id="ARBA00023239"/>
    </source>
</evidence>
<dbReference type="FunFam" id="3.20.20.10:FF:000016">
    <property type="entry name" value="D-serine dehydratase"/>
    <property type="match status" value="1"/>
</dbReference>
<evidence type="ECO:0000313" key="16">
    <source>
        <dbReference type="Proteomes" id="UP000015464"/>
    </source>
</evidence>
<dbReference type="Gene3D" id="3.20.20.10">
    <property type="entry name" value="Alanine racemase"/>
    <property type="match status" value="1"/>
</dbReference>
<dbReference type="PANTHER" id="PTHR28004">
    <property type="entry name" value="ZGC:162816-RELATED"/>
    <property type="match status" value="1"/>
</dbReference>
<dbReference type="InterPro" id="IPR026956">
    <property type="entry name" value="D-ser_dehydrat-like_dom"/>
</dbReference>
<dbReference type="OMA" id="WPRFYGW"/>
<dbReference type="AlphaFoldDB" id="S9XEW8"/>
<dbReference type="OrthoDB" id="20198at2759"/>
<dbReference type="GO" id="GO:0008721">
    <property type="term" value="F:D-serine ammonia-lyase activity"/>
    <property type="evidence" value="ECO:0007669"/>
    <property type="project" value="UniProtKB-EC"/>
</dbReference>
<keyword evidence="8" id="KW-0456">Lyase</keyword>
<keyword evidence="16" id="KW-1185">Reference proteome</keyword>
<dbReference type="PANTHER" id="PTHR28004:SF2">
    <property type="entry name" value="D-SERINE DEHYDRATASE"/>
    <property type="match status" value="1"/>
</dbReference>
<proteinExistence type="inferred from homology"/>
<dbReference type="EMBL" id="KE546989">
    <property type="protein sequence ID" value="EPY52311.1"/>
    <property type="molecule type" value="Genomic_DNA"/>
</dbReference>
<evidence type="ECO:0000256" key="10">
    <source>
        <dbReference type="ARBA" id="ARBA00055764"/>
    </source>
</evidence>
<dbReference type="Pfam" id="PF01168">
    <property type="entry name" value="Ala_racemase_N"/>
    <property type="match status" value="1"/>
</dbReference>
<dbReference type="RefSeq" id="XP_013022196.1">
    <property type="nucleotide sequence ID" value="XM_013166742.1"/>
</dbReference>